<comment type="similarity">
    <text evidence="5">Belongs to the protein kinase superfamily. STE Ser/Thr protein kinase family. MAP kinase kinase subfamily.</text>
</comment>
<keyword evidence="4" id="KW-0067">ATP-binding</keyword>
<evidence type="ECO:0000313" key="14">
    <source>
        <dbReference type="Proteomes" id="UP001470230"/>
    </source>
</evidence>
<dbReference type="Gene3D" id="1.10.510.10">
    <property type="entry name" value="Transferase(Phosphotransferase) domain 1"/>
    <property type="match status" value="1"/>
</dbReference>
<evidence type="ECO:0000256" key="11">
    <source>
        <dbReference type="SAM" id="MobiDB-lite"/>
    </source>
</evidence>
<evidence type="ECO:0000256" key="1">
    <source>
        <dbReference type="ARBA" id="ARBA00022679"/>
    </source>
</evidence>
<protein>
    <recommendedName>
        <fullName evidence="6">mitogen-activated protein kinase kinase</fullName>
        <ecNumber evidence="6">2.7.12.2</ecNumber>
    </recommendedName>
</protein>
<evidence type="ECO:0000256" key="10">
    <source>
        <dbReference type="SAM" id="Coils"/>
    </source>
</evidence>
<feature type="coiled-coil region" evidence="10">
    <location>
        <begin position="114"/>
        <end position="141"/>
    </location>
</feature>
<keyword evidence="10" id="KW-0175">Coiled coil</keyword>
<reference evidence="13 14" key="1">
    <citation type="submission" date="2024-04" db="EMBL/GenBank/DDBJ databases">
        <title>Tritrichomonas musculus Genome.</title>
        <authorList>
            <person name="Alves-Ferreira E."/>
            <person name="Grigg M."/>
            <person name="Lorenzi H."/>
            <person name="Galac M."/>
        </authorList>
    </citation>
    <scope>NUCLEOTIDE SEQUENCE [LARGE SCALE GENOMIC DNA]</scope>
    <source>
        <strain evidence="13 14">EAF2021</strain>
    </source>
</reference>
<keyword evidence="1" id="KW-0808">Transferase</keyword>
<dbReference type="InterPro" id="IPR011009">
    <property type="entry name" value="Kinase-like_dom_sf"/>
</dbReference>
<evidence type="ECO:0000313" key="13">
    <source>
        <dbReference type="EMBL" id="KAK8895191.1"/>
    </source>
</evidence>
<dbReference type="InterPro" id="IPR000719">
    <property type="entry name" value="Prot_kinase_dom"/>
</dbReference>
<keyword evidence="2" id="KW-0547">Nucleotide-binding</keyword>
<evidence type="ECO:0000256" key="6">
    <source>
        <dbReference type="ARBA" id="ARBA00038999"/>
    </source>
</evidence>
<comment type="catalytic activity">
    <reaction evidence="7">
        <text>L-seryl-[protein] + ATP = O-phospho-L-seryl-[protein] + ADP + H(+)</text>
        <dbReference type="Rhea" id="RHEA:17989"/>
        <dbReference type="Rhea" id="RHEA-COMP:9863"/>
        <dbReference type="Rhea" id="RHEA-COMP:11604"/>
        <dbReference type="ChEBI" id="CHEBI:15378"/>
        <dbReference type="ChEBI" id="CHEBI:29999"/>
        <dbReference type="ChEBI" id="CHEBI:30616"/>
        <dbReference type="ChEBI" id="CHEBI:83421"/>
        <dbReference type="ChEBI" id="CHEBI:456216"/>
        <dbReference type="EC" id="2.7.12.2"/>
    </reaction>
</comment>
<comment type="catalytic activity">
    <reaction evidence="9">
        <text>L-tyrosyl-[protein] + ATP = O-phospho-L-tyrosyl-[protein] + ADP + H(+)</text>
        <dbReference type="Rhea" id="RHEA:10596"/>
        <dbReference type="Rhea" id="RHEA-COMP:10136"/>
        <dbReference type="Rhea" id="RHEA-COMP:20101"/>
        <dbReference type="ChEBI" id="CHEBI:15378"/>
        <dbReference type="ChEBI" id="CHEBI:30616"/>
        <dbReference type="ChEBI" id="CHEBI:46858"/>
        <dbReference type="ChEBI" id="CHEBI:61978"/>
        <dbReference type="ChEBI" id="CHEBI:456216"/>
        <dbReference type="EC" id="2.7.12.2"/>
    </reaction>
</comment>
<dbReference type="EC" id="2.7.12.2" evidence="6"/>
<evidence type="ECO:0000256" key="7">
    <source>
        <dbReference type="ARBA" id="ARBA00049014"/>
    </source>
</evidence>
<comment type="caution">
    <text evidence="13">The sequence shown here is derived from an EMBL/GenBank/DDBJ whole genome shotgun (WGS) entry which is preliminary data.</text>
</comment>
<accession>A0ABR2KWL3</accession>
<evidence type="ECO:0000256" key="9">
    <source>
        <dbReference type="ARBA" id="ARBA00051693"/>
    </source>
</evidence>
<keyword evidence="3" id="KW-0418">Kinase</keyword>
<dbReference type="Proteomes" id="UP001470230">
    <property type="component" value="Unassembled WGS sequence"/>
</dbReference>
<dbReference type="PROSITE" id="PS50011">
    <property type="entry name" value="PROTEIN_KINASE_DOM"/>
    <property type="match status" value="1"/>
</dbReference>
<keyword evidence="14" id="KW-1185">Reference proteome</keyword>
<proteinExistence type="inferred from homology"/>
<feature type="region of interest" description="Disordered" evidence="11">
    <location>
        <begin position="170"/>
        <end position="189"/>
    </location>
</feature>
<dbReference type="SMART" id="SM00220">
    <property type="entry name" value="S_TKc"/>
    <property type="match status" value="1"/>
</dbReference>
<evidence type="ECO:0000256" key="3">
    <source>
        <dbReference type="ARBA" id="ARBA00022777"/>
    </source>
</evidence>
<sequence>MNVDSQNTILIQRLLDQFKTVSSGIQLMKSFFEKINFTEIEMKCQTSNIQDVLQKENQDTIISLINEFIGFHKKYLSMELNIEIQSEELIKTINYLKEHNNLLNQTIKDQAQHINILTDSINQIKHEKEDLAKQNDELNIKNVKEGDLINTLLNQLSTLKDNFDKIKKYVNKDQTNSDHPTNKSPDHENLLNKTISDLQKQKDSLNQEINNLHNYNTSLEQTINEQTQQIKVLLDESNQIKQEKEDLSNENDRNLNIISTLLTEVSKLKESFNNLKPLVIHRQDKKETDKKDQNQTQKFKLFEILDEKEIKNLEIIEEIGYGKEGKVFKVAKKKNYALKVMKVNDCTEVDFHKFIEQYEIMNLFDHPNIVKTYGIFLSTKDSEPSILLEYCPINLSKAMRSKTLTNVNIICAIYQIVEGMKYIHFQKVIHRDLKPSNILIAEDGTVKIGDFGISKLMTVEEQSMTGGVGTQNYMAPEVMNKEKSDEKVDVYSFGVLLFFLLNDGKLPEFRILDVCTGIMAQIPSSFTPFAKDLIESCWNFTPNKRPSFNQICDDLIKNDFKLLPLTEMEIGQVKEFVNKHQKLIPLKY</sequence>
<dbReference type="SUPFAM" id="SSF56112">
    <property type="entry name" value="Protein kinase-like (PK-like)"/>
    <property type="match status" value="1"/>
</dbReference>
<gene>
    <name evidence="13" type="ORF">M9Y10_023633</name>
</gene>
<dbReference type="EMBL" id="JAPFFF010000003">
    <property type="protein sequence ID" value="KAK8895191.1"/>
    <property type="molecule type" value="Genomic_DNA"/>
</dbReference>
<evidence type="ECO:0000256" key="5">
    <source>
        <dbReference type="ARBA" id="ARBA00038035"/>
    </source>
</evidence>
<dbReference type="PROSITE" id="PS00108">
    <property type="entry name" value="PROTEIN_KINASE_ST"/>
    <property type="match status" value="1"/>
</dbReference>
<evidence type="ECO:0000256" key="8">
    <source>
        <dbReference type="ARBA" id="ARBA00049299"/>
    </source>
</evidence>
<comment type="catalytic activity">
    <reaction evidence="8">
        <text>L-threonyl-[protein] + ATP = O-phospho-L-threonyl-[protein] + ADP + H(+)</text>
        <dbReference type="Rhea" id="RHEA:46608"/>
        <dbReference type="Rhea" id="RHEA-COMP:11060"/>
        <dbReference type="Rhea" id="RHEA-COMP:11605"/>
        <dbReference type="ChEBI" id="CHEBI:15378"/>
        <dbReference type="ChEBI" id="CHEBI:30013"/>
        <dbReference type="ChEBI" id="CHEBI:30616"/>
        <dbReference type="ChEBI" id="CHEBI:61977"/>
        <dbReference type="ChEBI" id="CHEBI:456216"/>
        <dbReference type="EC" id="2.7.12.2"/>
    </reaction>
</comment>
<evidence type="ECO:0000256" key="4">
    <source>
        <dbReference type="ARBA" id="ARBA00022840"/>
    </source>
</evidence>
<dbReference type="PANTHER" id="PTHR48013:SF9">
    <property type="entry name" value="DUAL SPECIFICITY MITOGEN-ACTIVATED PROTEIN KINASE KINASE 5"/>
    <property type="match status" value="1"/>
</dbReference>
<feature type="domain" description="Protein kinase" evidence="12">
    <location>
        <begin position="313"/>
        <end position="561"/>
    </location>
</feature>
<organism evidence="13 14">
    <name type="scientific">Tritrichomonas musculus</name>
    <dbReference type="NCBI Taxonomy" id="1915356"/>
    <lineage>
        <taxon>Eukaryota</taxon>
        <taxon>Metamonada</taxon>
        <taxon>Parabasalia</taxon>
        <taxon>Tritrichomonadida</taxon>
        <taxon>Tritrichomonadidae</taxon>
        <taxon>Tritrichomonas</taxon>
    </lineage>
</organism>
<evidence type="ECO:0000259" key="12">
    <source>
        <dbReference type="PROSITE" id="PS50011"/>
    </source>
</evidence>
<dbReference type="PANTHER" id="PTHR48013">
    <property type="entry name" value="DUAL SPECIFICITY MITOGEN-ACTIVATED PROTEIN KINASE KINASE 5-RELATED"/>
    <property type="match status" value="1"/>
</dbReference>
<dbReference type="InterPro" id="IPR008271">
    <property type="entry name" value="Ser/Thr_kinase_AS"/>
</dbReference>
<feature type="compositionally biased region" description="Basic and acidic residues" evidence="11">
    <location>
        <begin position="180"/>
        <end position="189"/>
    </location>
</feature>
<name>A0ABR2KWL3_9EUKA</name>
<dbReference type="Pfam" id="PF00069">
    <property type="entry name" value="Pkinase"/>
    <property type="match status" value="1"/>
</dbReference>
<evidence type="ECO:0000256" key="2">
    <source>
        <dbReference type="ARBA" id="ARBA00022741"/>
    </source>
</evidence>